<feature type="region of interest" description="Disordered" evidence="1">
    <location>
        <begin position="269"/>
        <end position="307"/>
    </location>
</feature>
<evidence type="ECO:0000313" key="4">
    <source>
        <dbReference type="Proteomes" id="UP000823388"/>
    </source>
</evidence>
<evidence type="ECO:0000259" key="2">
    <source>
        <dbReference type="PROSITE" id="PS51525"/>
    </source>
</evidence>
<reference evidence="3 4" key="1">
    <citation type="submission" date="2020-05" db="EMBL/GenBank/DDBJ databases">
        <title>WGS assembly of Panicum virgatum.</title>
        <authorList>
            <person name="Lovell J.T."/>
            <person name="Jenkins J."/>
            <person name="Shu S."/>
            <person name="Juenger T.E."/>
            <person name="Schmutz J."/>
        </authorList>
    </citation>
    <scope>NUCLEOTIDE SEQUENCE [LARGE SCALE GENOMIC DNA]</scope>
    <source>
        <strain evidence="4">cv. AP13</strain>
    </source>
</reference>
<dbReference type="InterPro" id="IPR027353">
    <property type="entry name" value="NET_dom"/>
</dbReference>
<feature type="region of interest" description="Disordered" evidence="1">
    <location>
        <begin position="176"/>
        <end position="203"/>
    </location>
</feature>
<keyword evidence="4" id="KW-1185">Reference proteome</keyword>
<proteinExistence type="predicted"/>
<dbReference type="Proteomes" id="UP000823388">
    <property type="component" value="Chromosome 2N"/>
</dbReference>
<evidence type="ECO:0000256" key="1">
    <source>
        <dbReference type="SAM" id="MobiDB-lite"/>
    </source>
</evidence>
<gene>
    <name evidence="3" type="ORF">PVAP13_2NG555900</name>
</gene>
<evidence type="ECO:0000313" key="3">
    <source>
        <dbReference type="EMBL" id="KAG2637942.1"/>
    </source>
</evidence>
<feature type="compositionally biased region" description="Low complexity" evidence="1">
    <location>
        <begin position="274"/>
        <end position="299"/>
    </location>
</feature>
<dbReference type="PANTHER" id="PTHR46136:SF8">
    <property type="entry name" value="OS05G0324000 PROTEIN"/>
    <property type="match status" value="1"/>
</dbReference>
<dbReference type="EMBL" id="CM029040">
    <property type="protein sequence ID" value="KAG2637942.1"/>
    <property type="molecule type" value="Genomic_DNA"/>
</dbReference>
<dbReference type="AlphaFoldDB" id="A0A8T0VP48"/>
<dbReference type="InterPro" id="IPR038336">
    <property type="entry name" value="NET_sf"/>
</dbReference>
<sequence length="451" mass="48330">MADRRHVARDGLSANTKMTAFASAEISIQDPQLVLRKRLRAEMEALRGLLRKAELLSGKKSVAKSRAPPRCGKDGRFLAAEDEATEAEMTTCAKRRKAVPVAKVAEPRMSAEEISSLTARVASLSENMPAHILEFLRKECTGREDRSSGEIEIDLGSMKHSALFKLRKLLDEFAEEEKRRDQTDAASVSGRTGPSPLDEQEDGEIVEEDDAIVADICGDASPSAAQKVLRSPPRLLVVDGEVEETEDMLIDVCGGGAASALATKTFDEAGNNQDSGGSSCSSSSGSSSDSSCSDSSSDSGADDARVTSCPVPSDHLHVCLLEDGEMEECGGASPVAAAKSADTADSRTCGSSCLEQPKALVIAHDQGAYRGLIAKACQKQRRMRNPERQRAYQELEEMERDAAPISDWIHPTHLAQLGITPAEYAVTSERGVPGRGCPVQRLLGLFVKKVE</sequence>
<organism evidence="3 4">
    <name type="scientific">Panicum virgatum</name>
    <name type="common">Blackwell switchgrass</name>
    <dbReference type="NCBI Taxonomy" id="38727"/>
    <lineage>
        <taxon>Eukaryota</taxon>
        <taxon>Viridiplantae</taxon>
        <taxon>Streptophyta</taxon>
        <taxon>Embryophyta</taxon>
        <taxon>Tracheophyta</taxon>
        <taxon>Spermatophyta</taxon>
        <taxon>Magnoliopsida</taxon>
        <taxon>Liliopsida</taxon>
        <taxon>Poales</taxon>
        <taxon>Poaceae</taxon>
        <taxon>PACMAD clade</taxon>
        <taxon>Panicoideae</taxon>
        <taxon>Panicodae</taxon>
        <taxon>Paniceae</taxon>
        <taxon>Panicinae</taxon>
        <taxon>Panicum</taxon>
        <taxon>Panicum sect. Hiantes</taxon>
    </lineage>
</organism>
<dbReference type="PROSITE" id="PS51525">
    <property type="entry name" value="NET"/>
    <property type="match status" value="1"/>
</dbReference>
<protein>
    <recommendedName>
        <fullName evidence="2">NET domain-containing protein</fullName>
    </recommendedName>
</protein>
<dbReference type="Gene3D" id="1.20.1270.220">
    <property type="match status" value="1"/>
</dbReference>
<accession>A0A8T0VP48</accession>
<comment type="caution">
    <text evidence="3">The sequence shown here is derived from an EMBL/GenBank/DDBJ whole genome shotgun (WGS) entry which is preliminary data.</text>
</comment>
<name>A0A8T0VP48_PANVG</name>
<dbReference type="Pfam" id="PF17035">
    <property type="entry name" value="BET"/>
    <property type="match status" value="1"/>
</dbReference>
<dbReference type="InterPro" id="IPR052442">
    <property type="entry name" value="Env_Response_Regulator"/>
</dbReference>
<feature type="domain" description="NET" evidence="2">
    <location>
        <begin position="99"/>
        <end position="181"/>
    </location>
</feature>
<dbReference type="PANTHER" id="PTHR46136">
    <property type="entry name" value="TRANSCRIPTION FACTOR GTE8"/>
    <property type="match status" value="1"/>
</dbReference>